<keyword evidence="1" id="KW-1133">Transmembrane helix</keyword>
<name>A0A1G7HKQ1_9ACTN</name>
<sequence length="138" mass="14196">MPAGLIRAPAAWGVVFGGLQAASPLGFPWLTPATVYALGLTLIAAVYVGFSVADGRPTVIAVEIGVASAFVVVAAVAVTGPAWLIVGGLAGHGLKDLWQHRTGFVANTRWWPVFCAVVDLVAAIAIALMTLTHRGLPL</sequence>
<feature type="transmembrane region" description="Helical" evidence="1">
    <location>
        <begin position="110"/>
        <end position="131"/>
    </location>
</feature>
<dbReference type="Proteomes" id="UP000199406">
    <property type="component" value="Unassembled WGS sequence"/>
</dbReference>
<evidence type="ECO:0000256" key="1">
    <source>
        <dbReference type="SAM" id="Phobius"/>
    </source>
</evidence>
<evidence type="ECO:0000313" key="3">
    <source>
        <dbReference type="Proteomes" id="UP000199406"/>
    </source>
</evidence>
<proteinExistence type="predicted"/>
<feature type="transmembrane region" description="Helical" evidence="1">
    <location>
        <begin position="34"/>
        <end position="53"/>
    </location>
</feature>
<evidence type="ECO:0000313" key="2">
    <source>
        <dbReference type="EMBL" id="SDF00844.1"/>
    </source>
</evidence>
<dbReference type="AlphaFoldDB" id="A0A1G7HKQ1"/>
<feature type="transmembrane region" description="Helical" evidence="1">
    <location>
        <begin position="65"/>
        <end position="90"/>
    </location>
</feature>
<keyword evidence="1" id="KW-0472">Membrane</keyword>
<reference evidence="3" key="1">
    <citation type="submission" date="2016-10" db="EMBL/GenBank/DDBJ databases">
        <authorList>
            <person name="Varghese N."/>
            <person name="Submissions S."/>
        </authorList>
    </citation>
    <scope>NUCLEOTIDE SEQUENCE [LARGE SCALE GENOMIC DNA]</scope>
    <source>
        <strain evidence="3">DSM 44268</strain>
    </source>
</reference>
<keyword evidence="1" id="KW-0812">Transmembrane</keyword>
<dbReference type="EMBL" id="FNBT01000001">
    <property type="protein sequence ID" value="SDF00844.1"/>
    <property type="molecule type" value="Genomic_DNA"/>
</dbReference>
<accession>A0A1G7HKQ1</accession>
<keyword evidence="3" id="KW-1185">Reference proteome</keyword>
<dbReference type="STRING" id="1550231.SAMN05660662_0670"/>
<organism evidence="2 3">
    <name type="scientific">Blastococcus aurantiacus</name>
    <dbReference type="NCBI Taxonomy" id="1550231"/>
    <lineage>
        <taxon>Bacteria</taxon>
        <taxon>Bacillati</taxon>
        <taxon>Actinomycetota</taxon>
        <taxon>Actinomycetes</taxon>
        <taxon>Geodermatophilales</taxon>
        <taxon>Geodermatophilaceae</taxon>
        <taxon>Blastococcus</taxon>
    </lineage>
</organism>
<gene>
    <name evidence="2" type="ORF">SAMN05660662_0670</name>
</gene>
<protein>
    <submittedName>
        <fullName evidence="2">Uncharacterized protein</fullName>
    </submittedName>
</protein>